<comment type="caution">
    <text evidence="7">The sequence shown here is derived from an EMBL/GenBank/DDBJ whole genome shotgun (WGS) entry which is preliminary data.</text>
</comment>
<dbReference type="PROSITE" id="PS50082">
    <property type="entry name" value="WD_REPEATS_2"/>
    <property type="match status" value="2"/>
</dbReference>
<dbReference type="GO" id="GO:0006283">
    <property type="term" value="P:transcription-coupled nucleotide-excision repair"/>
    <property type="evidence" value="ECO:0007669"/>
    <property type="project" value="InterPro"/>
</dbReference>
<feature type="region of interest" description="Disordered" evidence="5">
    <location>
        <begin position="1"/>
        <end position="20"/>
    </location>
</feature>
<dbReference type="SUPFAM" id="SSF50978">
    <property type="entry name" value="WD40 repeat-like"/>
    <property type="match status" value="1"/>
</dbReference>
<keyword evidence="1" id="KW-0396">Initiation factor</keyword>
<evidence type="ECO:0000256" key="3">
    <source>
        <dbReference type="ARBA" id="ARBA00022917"/>
    </source>
</evidence>
<dbReference type="GO" id="GO:0031464">
    <property type="term" value="C:Cul4A-RING E3 ubiquitin ligase complex"/>
    <property type="evidence" value="ECO:0007669"/>
    <property type="project" value="TreeGrafter"/>
</dbReference>
<sequence>MKSKATATAATNNNSEGYFSFPEDSDNDISLLSGNQWVLRTSALCEGSRHEALQVSSAPESVVSTKSDGNVPASAGAPAGPQMASFPFDDREFSEHGLAAILSIDVDPAERQFLLCGSIKGDLAVVDLHDGVSTSSTHCLTLKVHTAKRARGNHKYAVTSCQWFPIDSSVFASASIDRKVKLWDANVFSVVETFDFDEEIKDIHWSPHDGCTEIAVGLDSSNIHFIDIRSGDSSQELRWKDAVNTVQWSPSDANILASGGQNGRISIWDKRSGKSELRSFQPDTVLTRKEHYHPGIGGLRFSSEGLFLVAADLARSIHVWSTPNYAFVGSERLDLCAEERRLYGVNGVVRFDVSGSDVGGDVWAFVPAATCVMAMKLIDVDQRSRTNDTVVRLHGSMATVNACAYRPHHQQVISVSKDGAGMLFAEERKVFEESEQKKIQILTEDNWSDNE</sequence>
<dbReference type="InterPro" id="IPR013979">
    <property type="entry name" value="TIF_beta_prop-like"/>
</dbReference>
<dbReference type="InterPro" id="IPR042238">
    <property type="entry name" value="Rad28/ERCC8/Ckn1/ATCSA-1"/>
</dbReference>
<evidence type="ECO:0000256" key="5">
    <source>
        <dbReference type="SAM" id="MobiDB-lite"/>
    </source>
</evidence>
<proteinExistence type="predicted"/>
<evidence type="ECO:0000256" key="4">
    <source>
        <dbReference type="PROSITE-ProRule" id="PRU00221"/>
    </source>
</evidence>
<dbReference type="PANTHER" id="PTHR46202:SF1">
    <property type="entry name" value="DNA EXCISION REPAIR PROTEIN ERCC-8"/>
    <property type="match status" value="1"/>
</dbReference>
<evidence type="ECO:0000256" key="1">
    <source>
        <dbReference type="ARBA" id="ARBA00022540"/>
    </source>
</evidence>
<dbReference type="Pfam" id="PF00400">
    <property type="entry name" value="WD40"/>
    <property type="match status" value="1"/>
</dbReference>
<dbReference type="GO" id="GO:0043161">
    <property type="term" value="P:proteasome-mediated ubiquitin-dependent protein catabolic process"/>
    <property type="evidence" value="ECO:0007669"/>
    <property type="project" value="TreeGrafter"/>
</dbReference>
<dbReference type="InterPro" id="IPR036322">
    <property type="entry name" value="WD40_repeat_dom_sf"/>
</dbReference>
<accession>A0AA39I355</accession>
<keyword evidence="8" id="KW-1185">Reference proteome</keyword>
<dbReference type="Pfam" id="PF08662">
    <property type="entry name" value="eIF2A"/>
    <property type="match status" value="1"/>
</dbReference>
<dbReference type="Proteomes" id="UP001175271">
    <property type="component" value="Unassembled WGS sequence"/>
</dbReference>
<dbReference type="Gene3D" id="2.130.10.10">
    <property type="entry name" value="YVTN repeat-like/Quinoprotein amine dehydrogenase"/>
    <property type="match status" value="1"/>
</dbReference>
<dbReference type="SMART" id="SM00320">
    <property type="entry name" value="WD40"/>
    <property type="match status" value="6"/>
</dbReference>
<organism evidence="7 8">
    <name type="scientific">Steinernema hermaphroditum</name>
    <dbReference type="NCBI Taxonomy" id="289476"/>
    <lineage>
        <taxon>Eukaryota</taxon>
        <taxon>Metazoa</taxon>
        <taxon>Ecdysozoa</taxon>
        <taxon>Nematoda</taxon>
        <taxon>Chromadorea</taxon>
        <taxon>Rhabditida</taxon>
        <taxon>Tylenchina</taxon>
        <taxon>Panagrolaimomorpha</taxon>
        <taxon>Strongyloidoidea</taxon>
        <taxon>Steinernematidae</taxon>
        <taxon>Steinernema</taxon>
    </lineage>
</organism>
<dbReference type="AlphaFoldDB" id="A0AA39I355"/>
<reference evidence="7" key="1">
    <citation type="submission" date="2023-06" db="EMBL/GenBank/DDBJ databases">
        <title>Genomic analysis of the entomopathogenic nematode Steinernema hermaphroditum.</title>
        <authorList>
            <person name="Schwarz E.M."/>
            <person name="Heppert J.K."/>
            <person name="Baniya A."/>
            <person name="Schwartz H.T."/>
            <person name="Tan C.-H."/>
            <person name="Antoshechkin I."/>
            <person name="Sternberg P.W."/>
            <person name="Goodrich-Blair H."/>
            <person name="Dillman A.R."/>
        </authorList>
    </citation>
    <scope>NUCLEOTIDE SEQUENCE</scope>
    <source>
        <strain evidence="7">PS9179</strain>
        <tissue evidence="7">Whole animal</tissue>
    </source>
</reference>
<dbReference type="GO" id="GO:0000209">
    <property type="term" value="P:protein polyubiquitination"/>
    <property type="evidence" value="ECO:0007669"/>
    <property type="project" value="TreeGrafter"/>
</dbReference>
<name>A0AA39I355_9BILA</name>
<dbReference type="EMBL" id="JAUCMV010000002">
    <property type="protein sequence ID" value="KAK0416977.1"/>
    <property type="molecule type" value="Genomic_DNA"/>
</dbReference>
<gene>
    <name evidence="7" type="ORF">QR680_012781</name>
</gene>
<feature type="compositionally biased region" description="Polar residues" evidence="5">
    <location>
        <begin position="55"/>
        <end position="68"/>
    </location>
</feature>
<feature type="domain" description="Translation initiation factor beta propellor-like" evidence="6">
    <location>
        <begin position="194"/>
        <end position="275"/>
    </location>
</feature>
<feature type="compositionally biased region" description="Low complexity" evidence="5">
    <location>
        <begin position="1"/>
        <end position="14"/>
    </location>
</feature>
<evidence type="ECO:0000259" key="6">
    <source>
        <dbReference type="Pfam" id="PF08662"/>
    </source>
</evidence>
<feature type="repeat" description="WD" evidence="4">
    <location>
        <begin position="151"/>
        <end position="193"/>
    </location>
</feature>
<feature type="region of interest" description="Disordered" evidence="5">
    <location>
        <begin position="55"/>
        <end position="80"/>
    </location>
</feature>
<keyword evidence="3" id="KW-0648">Protein biosynthesis</keyword>
<dbReference type="GO" id="GO:0000109">
    <property type="term" value="C:nucleotide-excision repair complex"/>
    <property type="evidence" value="ECO:0007669"/>
    <property type="project" value="TreeGrafter"/>
</dbReference>
<evidence type="ECO:0000313" key="8">
    <source>
        <dbReference type="Proteomes" id="UP001175271"/>
    </source>
</evidence>
<dbReference type="InterPro" id="IPR001680">
    <property type="entry name" value="WD40_rpt"/>
</dbReference>
<keyword evidence="2 4" id="KW-0853">WD repeat</keyword>
<evidence type="ECO:0000313" key="7">
    <source>
        <dbReference type="EMBL" id="KAK0416977.1"/>
    </source>
</evidence>
<protein>
    <recommendedName>
        <fullName evidence="6">Translation initiation factor beta propellor-like domain-containing protein</fullName>
    </recommendedName>
</protein>
<dbReference type="PANTHER" id="PTHR46202">
    <property type="entry name" value="DNA EXCISION REPAIR PROTEIN ERCC-8"/>
    <property type="match status" value="1"/>
</dbReference>
<feature type="repeat" description="WD" evidence="4">
    <location>
        <begin position="241"/>
        <end position="278"/>
    </location>
</feature>
<dbReference type="GO" id="GO:0003743">
    <property type="term" value="F:translation initiation factor activity"/>
    <property type="evidence" value="ECO:0007669"/>
    <property type="project" value="UniProtKB-KW"/>
</dbReference>
<evidence type="ECO:0000256" key="2">
    <source>
        <dbReference type="ARBA" id="ARBA00022574"/>
    </source>
</evidence>
<dbReference type="InterPro" id="IPR015943">
    <property type="entry name" value="WD40/YVTN_repeat-like_dom_sf"/>
</dbReference>